<accession>K4A207</accession>
<dbReference type="OMA" id="WNESEAG"/>
<protein>
    <recommendedName>
        <fullName evidence="3">RNase H type-1 domain-containing protein</fullName>
    </recommendedName>
</protein>
<dbReference type="HOGENOM" id="CLU_1799810_0_0_1"/>
<keyword evidence="2" id="KW-1185">Reference proteome</keyword>
<sequence length="144" mass="16414">MEDIFHTIITSSHTHDLRYELRKQVALLAEEDIRNTGPEWLLTILDRCWNVRNRVLQAGEQISIAGSVLFLTRYIEALFQIQHQQVGGDTREKKKLDRGRNAHPVVGKPAADGRWVPPSGETLKINVDGAFIKETEGAVRLLRY</sequence>
<evidence type="ECO:0008006" key="3">
    <source>
        <dbReference type="Google" id="ProtNLM"/>
    </source>
</evidence>
<dbReference type="EMBL" id="AGNK02000911">
    <property type="status" value="NOT_ANNOTATED_CDS"/>
    <property type="molecule type" value="Genomic_DNA"/>
</dbReference>
<evidence type="ECO:0000313" key="2">
    <source>
        <dbReference type="Proteomes" id="UP000004995"/>
    </source>
</evidence>
<reference evidence="1" key="2">
    <citation type="submission" date="2018-08" db="UniProtKB">
        <authorList>
            <consortium name="EnsemblPlants"/>
        </authorList>
    </citation>
    <scope>IDENTIFICATION</scope>
    <source>
        <strain evidence="1">Yugu1</strain>
    </source>
</reference>
<dbReference type="Proteomes" id="UP000004995">
    <property type="component" value="Unassembled WGS sequence"/>
</dbReference>
<reference evidence="2" key="1">
    <citation type="journal article" date="2012" name="Nat. Biotechnol.">
        <title>Reference genome sequence of the model plant Setaria.</title>
        <authorList>
            <person name="Bennetzen J.L."/>
            <person name="Schmutz J."/>
            <person name="Wang H."/>
            <person name="Percifield R."/>
            <person name="Hawkins J."/>
            <person name="Pontaroli A.C."/>
            <person name="Estep M."/>
            <person name="Feng L."/>
            <person name="Vaughn J.N."/>
            <person name="Grimwood J."/>
            <person name="Jenkins J."/>
            <person name="Barry K."/>
            <person name="Lindquist E."/>
            <person name="Hellsten U."/>
            <person name="Deshpande S."/>
            <person name="Wang X."/>
            <person name="Wu X."/>
            <person name="Mitros T."/>
            <person name="Triplett J."/>
            <person name="Yang X."/>
            <person name="Ye C.Y."/>
            <person name="Mauro-Herrera M."/>
            <person name="Wang L."/>
            <person name="Li P."/>
            <person name="Sharma M."/>
            <person name="Sharma R."/>
            <person name="Ronald P.C."/>
            <person name="Panaud O."/>
            <person name="Kellogg E.A."/>
            <person name="Brutnell T.P."/>
            <person name="Doust A.N."/>
            <person name="Tuskan G.A."/>
            <person name="Rokhsar D."/>
            <person name="Devos K.M."/>
        </authorList>
    </citation>
    <scope>NUCLEOTIDE SEQUENCE [LARGE SCALE GENOMIC DNA]</scope>
    <source>
        <strain evidence="2">cv. Yugu1</strain>
    </source>
</reference>
<organism evidence="1 2">
    <name type="scientific">Setaria italica</name>
    <name type="common">Foxtail millet</name>
    <name type="synonym">Panicum italicum</name>
    <dbReference type="NCBI Taxonomy" id="4555"/>
    <lineage>
        <taxon>Eukaryota</taxon>
        <taxon>Viridiplantae</taxon>
        <taxon>Streptophyta</taxon>
        <taxon>Embryophyta</taxon>
        <taxon>Tracheophyta</taxon>
        <taxon>Spermatophyta</taxon>
        <taxon>Magnoliopsida</taxon>
        <taxon>Liliopsida</taxon>
        <taxon>Poales</taxon>
        <taxon>Poaceae</taxon>
        <taxon>PACMAD clade</taxon>
        <taxon>Panicoideae</taxon>
        <taxon>Panicodae</taxon>
        <taxon>Paniceae</taxon>
        <taxon>Cenchrinae</taxon>
        <taxon>Setaria</taxon>
    </lineage>
</organism>
<dbReference type="AlphaFoldDB" id="K4A207"/>
<dbReference type="Gramene" id="KQL23731">
    <property type="protein sequence ID" value="KQL23731"/>
    <property type="gene ID" value="SETIT_032903mg"/>
</dbReference>
<proteinExistence type="predicted"/>
<dbReference type="EnsemblPlants" id="KQL23731">
    <property type="protein sequence ID" value="KQL23731"/>
    <property type="gene ID" value="SETIT_032903mg"/>
</dbReference>
<dbReference type="InParanoid" id="K4A207"/>
<name>K4A207_SETIT</name>
<evidence type="ECO:0000313" key="1">
    <source>
        <dbReference type="EnsemblPlants" id="KQL23731"/>
    </source>
</evidence>